<reference evidence="1" key="2">
    <citation type="journal article" date="2007" name="Science">
        <title>Draft genome sequence of the sexually transmitted pathogen Trichomonas vaginalis.</title>
        <authorList>
            <person name="Carlton J.M."/>
            <person name="Hirt R.P."/>
            <person name="Silva J.C."/>
            <person name="Delcher A.L."/>
            <person name="Schatz M."/>
            <person name="Zhao Q."/>
            <person name="Wortman J.R."/>
            <person name="Bidwell S.L."/>
            <person name="Alsmark U.C.M."/>
            <person name="Besteiro S."/>
            <person name="Sicheritz-Ponten T."/>
            <person name="Noel C.J."/>
            <person name="Dacks J.B."/>
            <person name="Foster P.G."/>
            <person name="Simillion C."/>
            <person name="Van de Peer Y."/>
            <person name="Miranda-Saavedra D."/>
            <person name="Barton G.J."/>
            <person name="Westrop G.D."/>
            <person name="Mueller S."/>
            <person name="Dessi D."/>
            <person name="Fiori P.L."/>
            <person name="Ren Q."/>
            <person name="Paulsen I."/>
            <person name="Zhang H."/>
            <person name="Bastida-Corcuera F.D."/>
            <person name="Simoes-Barbosa A."/>
            <person name="Brown M.T."/>
            <person name="Hayes R.D."/>
            <person name="Mukherjee M."/>
            <person name="Okumura C.Y."/>
            <person name="Schneider R."/>
            <person name="Smith A.J."/>
            <person name="Vanacova S."/>
            <person name="Villalvazo M."/>
            <person name="Haas B.J."/>
            <person name="Pertea M."/>
            <person name="Feldblyum T.V."/>
            <person name="Utterback T.R."/>
            <person name="Shu C.L."/>
            <person name="Osoegawa K."/>
            <person name="de Jong P.J."/>
            <person name="Hrdy I."/>
            <person name="Horvathova L."/>
            <person name="Zubacova Z."/>
            <person name="Dolezal P."/>
            <person name="Malik S.B."/>
            <person name="Logsdon J.M. Jr."/>
            <person name="Henze K."/>
            <person name="Gupta A."/>
            <person name="Wang C.C."/>
            <person name="Dunne R.L."/>
            <person name="Upcroft J.A."/>
            <person name="Upcroft P."/>
            <person name="White O."/>
            <person name="Salzberg S.L."/>
            <person name="Tang P."/>
            <person name="Chiu C.-H."/>
            <person name="Lee Y.-S."/>
            <person name="Embley T.M."/>
            <person name="Coombs G.H."/>
            <person name="Mottram J.C."/>
            <person name="Tachezy J."/>
            <person name="Fraser-Liggett C.M."/>
            <person name="Johnson P.J."/>
        </authorList>
    </citation>
    <scope>NUCLEOTIDE SEQUENCE [LARGE SCALE GENOMIC DNA]</scope>
    <source>
        <strain evidence="1">G3</strain>
    </source>
</reference>
<organism evidence="1 2">
    <name type="scientific">Trichomonas vaginalis (strain ATCC PRA-98 / G3)</name>
    <dbReference type="NCBI Taxonomy" id="412133"/>
    <lineage>
        <taxon>Eukaryota</taxon>
        <taxon>Metamonada</taxon>
        <taxon>Parabasalia</taxon>
        <taxon>Trichomonadida</taxon>
        <taxon>Trichomonadidae</taxon>
        <taxon>Trichomonas</taxon>
    </lineage>
</organism>
<dbReference type="SMR" id="A2FQF6"/>
<reference evidence="1" key="1">
    <citation type="submission" date="2006-10" db="EMBL/GenBank/DDBJ databases">
        <authorList>
            <person name="Amadeo P."/>
            <person name="Zhao Q."/>
            <person name="Wortman J."/>
            <person name="Fraser-Liggett C."/>
            <person name="Carlton J."/>
        </authorList>
    </citation>
    <scope>NUCLEOTIDE SEQUENCE</scope>
    <source>
        <strain evidence="1">G3</strain>
    </source>
</reference>
<proteinExistence type="predicted"/>
<evidence type="ECO:0000313" key="2">
    <source>
        <dbReference type="Proteomes" id="UP000001542"/>
    </source>
</evidence>
<dbReference type="AlphaFoldDB" id="A2FQF6"/>
<dbReference type="VEuPathDB" id="TrichDB:TVAG_321780"/>
<evidence type="ECO:0000313" key="1">
    <source>
        <dbReference type="EMBL" id="EAX92864.1"/>
    </source>
</evidence>
<name>A2FQF6_TRIV3</name>
<gene>
    <name evidence="1" type="ORF">TVAG_321780</name>
</gene>
<dbReference type="RefSeq" id="XP_001305794.1">
    <property type="nucleotide sequence ID" value="XM_001305793.1"/>
</dbReference>
<dbReference type="KEGG" id="tva:4750578"/>
<dbReference type="Proteomes" id="UP000001542">
    <property type="component" value="Unassembled WGS sequence"/>
</dbReference>
<sequence length="488" mass="54614">MSKAATTKHNRAAKGRTISVGLFDLLNQALSEFIHTEHINPQTYTAAIDASIANKKSHPGAVDPVIFAFSPVSSPPAGILLKYVELLKARYIRNLAQIFASNASDFARFHRFFSKQAIQTPELFDFLSSLALTAAETEPQNLATLFMKYGFDLYSPQLSNKELLSPIVKLIFAHTESDEASRDARVSKILDCISDEESRYVVLAHTVMEERIFSSRLCDLYSSYIESGLKESDYQPYAVHILRYISPIRGDLIQTYLPTIAEFVDDKRPIMQAALVQLLIDASQEALLTQIIENTDRIEILSLALHLVSELGSISSTLLISLFKKIGADNIYQVCTERCTVETPVGALQLGRLTNTWNIAAVNSTVIQHIQSIPLNQWDVEFALCKLLLKQPMDSTSAQIWKQLFSSLTPQFGDLMRDEEMSETIFDIVSFYLVATLDIEFFEKLQPYLEPVVTVAKEKCKVAGTKFLTKAAELGPKFKHIVSTLILV</sequence>
<dbReference type="EMBL" id="DS113943">
    <property type="protein sequence ID" value="EAX92864.1"/>
    <property type="molecule type" value="Genomic_DNA"/>
</dbReference>
<dbReference type="OrthoDB" id="10335934at2759"/>
<keyword evidence="2" id="KW-1185">Reference proteome</keyword>
<protein>
    <submittedName>
        <fullName evidence="1">Uncharacterized protein</fullName>
    </submittedName>
</protein>
<dbReference type="InParanoid" id="A2FQF6"/>
<dbReference type="VEuPathDB" id="TrichDB:TVAGG3_0482130"/>
<accession>A2FQF6</accession>